<dbReference type="InterPro" id="IPR017871">
    <property type="entry name" value="ABC_transporter-like_CS"/>
</dbReference>
<dbReference type="Pfam" id="PF00005">
    <property type="entry name" value="ABC_tran"/>
    <property type="match status" value="1"/>
</dbReference>
<dbReference type="Proteomes" id="UP000830835">
    <property type="component" value="Unassembled WGS sequence"/>
</dbReference>
<evidence type="ECO:0000313" key="6">
    <source>
        <dbReference type="Proteomes" id="UP000830835"/>
    </source>
</evidence>
<dbReference type="InterPro" id="IPR017911">
    <property type="entry name" value="MacB-like_ATP-bd"/>
</dbReference>
<dbReference type="CDD" id="cd03255">
    <property type="entry name" value="ABC_MJ0796_LolCDE_FtsE"/>
    <property type="match status" value="1"/>
</dbReference>
<dbReference type="EMBL" id="JAFIRA010000052">
    <property type="protein sequence ID" value="MCJ2544232.1"/>
    <property type="molecule type" value="Genomic_DNA"/>
</dbReference>
<evidence type="ECO:0000313" key="5">
    <source>
        <dbReference type="EMBL" id="MCJ2544232.1"/>
    </source>
</evidence>
<evidence type="ECO:0000256" key="2">
    <source>
        <dbReference type="ARBA" id="ARBA00022741"/>
    </source>
</evidence>
<comment type="caution">
    <text evidence="5">The sequence shown here is derived from an EMBL/GenBank/DDBJ whole genome shotgun (WGS) entry which is preliminary data.</text>
</comment>
<name>A0ABT0CEL6_THEVL</name>
<gene>
    <name evidence="5" type="ORF">JX360_15190</name>
</gene>
<dbReference type="PROSITE" id="PS50893">
    <property type="entry name" value="ABC_TRANSPORTER_2"/>
    <property type="match status" value="1"/>
</dbReference>
<organism evidence="5 6">
    <name type="scientific">Thermostichus vulcanus str. 'Rupite'</name>
    <dbReference type="NCBI Taxonomy" id="2813851"/>
    <lineage>
        <taxon>Bacteria</taxon>
        <taxon>Bacillati</taxon>
        <taxon>Cyanobacteriota</taxon>
        <taxon>Cyanophyceae</taxon>
        <taxon>Thermostichales</taxon>
        <taxon>Thermostichaceae</taxon>
        <taxon>Thermostichus</taxon>
    </lineage>
</organism>
<accession>A0ABT0CEL6</accession>
<dbReference type="InterPro" id="IPR003439">
    <property type="entry name" value="ABC_transporter-like_ATP-bd"/>
</dbReference>
<evidence type="ECO:0000256" key="1">
    <source>
        <dbReference type="ARBA" id="ARBA00022448"/>
    </source>
</evidence>
<keyword evidence="6" id="KW-1185">Reference proteome</keyword>
<feature type="domain" description="ABC transporter" evidence="4">
    <location>
        <begin position="37"/>
        <end position="254"/>
    </location>
</feature>
<dbReference type="Gene3D" id="3.40.50.300">
    <property type="entry name" value="P-loop containing nucleotide triphosphate hydrolases"/>
    <property type="match status" value="1"/>
</dbReference>
<evidence type="ECO:0000256" key="3">
    <source>
        <dbReference type="ARBA" id="ARBA00022840"/>
    </source>
</evidence>
<keyword evidence="2" id="KW-0547">Nucleotide-binding</keyword>
<reference evidence="5" key="1">
    <citation type="submission" date="2021-02" db="EMBL/GenBank/DDBJ databases">
        <title>The CRISPR/cas machinery reduction and long-range gene transfer in the hot spring cyanobacterium Synechococcus.</title>
        <authorList>
            <person name="Dvorak P."/>
            <person name="Jahodarova E."/>
            <person name="Hasler P."/>
            <person name="Poulickova A."/>
        </authorList>
    </citation>
    <scope>NUCLEOTIDE SEQUENCE</scope>
    <source>
        <strain evidence="5">Rupite</strain>
    </source>
</reference>
<dbReference type="SMART" id="SM00382">
    <property type="entry name" value="AAA"/>
    <property type="match status" value="1"/>
</dbReference>
<sequence length="255" mass="27996">MFEQEHFANGRSGSVGSLERLTELSAPIRRDSRPPVVQMVGVNKSYQLPEGSFQALYDINLVIEAGEYCAIMGPSGSGKSTLMNLIGCLDQPSSGRYWLDGVEVSTLSDRELAHIRNQKIGFVFQQFHLLPVLTALENVMLPLAYAGIPEPEQRQRAAQALEQVGLGNKLHHRPAQLSGGQQQRVAIARAIVNRPRLLLADEPTGALDSHTSQEVLKIFADLHQQGMTIAMVTHAIEVAQAAQRMIRVEDGRLLS</sequence>
<dbReference type="InterPro" id="IPR015854">
    <property type="entry name" value="ABC_transpr_LolD-like"/>
</dbReference>
<evidence type="ECO:0000259" key="4">
    <source>
        <dbReference type="PROSITE" id="PS50893"/>
    </source>
</evidence>
<keyword evidence="3 5" id="KW-0067">ATP-binding</keyword>
<dbReference type="PANTHER" id="PTHR24220:SF86">
    <property type="entry name" value="ABC TRANSPORTER ABCH.1"/>
    <property type="match status" value="1"/>
</dbReference>
<dbReference type="SUPFAM" id="SSF52540">
    <property type="entry name" value="P-loop containing nucleoside triphosphate hydrolases"/>
    <property type="match status" value="1"/>
</dbReference>
<dbReference type="PROSITE" id="PS00211">
    <property type="entry name" value="ABC_TRANSPORTER_1"/>
    <property type="match status" value="1"/>
</dbReference>
<keyword evidence="1" id="KW-0813">Transport</keyword>
<dbReference type="GO" id="GO:0005524">
    <property type="term" value="F:ATP binding"/>
    <property type="evidence" value="ECO:0007669"/>
    <property type="project" value="UniProtKB-KW"/>
</dbReference>
<dbReference type="InterPro" id="IPR027417">
    <property type="entry name" value="P-loop_NTPase"/>
</dbReference>
<dbReference type="RefSeq" id="WP_279611553.1">
    <property type="nucleotide sequence ID" value="NZ_JAFIRA010000052.1"/>
</dbReference>
<dbReference type="InterPro" id="IPR003593">
    <property type="entry name" value="AAA+_ATPase"/>
</dbReference>
<proteinExistence type="predicted"/>
<protein>
    <submittedName>
        <fullName evidence="5">ABC transporter ATP-binding protein</fullName>
    </submittedName>
</protein>
<dbReference type="PANTHER" id="PTHR24220">
    <property type="entry name" value="IMPORT ATP-BINDING PROTEIN"/>
    <property type="match status" value="1"/>
</dbReference>